<sequence>QRDTNKAFRLPSQAVASAGQERTAIASLFASTQMFCGPDWSG</sequence>
<evidence type="ECO:0000313" key="1">
    <source>
        <dbReference type="EMBL" id="ERI04833.1"/>
    </source>
</evidence>
<dbReference type="Proteomes" id="UP000016511">
    <property type="component" value="Unassembled WGS sequence"/>
</dbReference>
<reference evidence="1 2" key="1">
    <citation type="submission" date="2013-08" db="EMBL/GenBank/DDBJ databases">
        <authorList>
            <person name="Weinstock G."/>
            <person name="Sodergren E."/>
            <person name="Wylie T."/>
            <person name="Fulton L."/>
            <person name="Fulton R."/>
            <person name="Fronick C."/>
            <person name="O'Laughlin M."/>
            <person name="Godfrey J."/>
            <person name="Miner T."/>
            <person name="Herter B."/>
            <person name="Appelbaum E."/>
            <person name="Cordes M."/>
            <person name="Lek S."/>
            <person name="Wollam A."/>
            <person name="Pepin K.H."/>
            <person name="Palsikar V.B."/>
            <person name="Mitreva M."/>
            <person name="Wilson R.K."/>
        </authorList>
    </citation>
    <scope>NUCLEOTIDE SEQUENCE [LARGE SCALE GENOMIC DNA]</scope>
    <source>
        <strain evidence="1 2">ATCC 12856</strain>
    </source>
</reference>
<gene>
    <name evidence="1" type="ORF">HMPREF0083_05911</name>
</gene>
<accession>U1WRF3</accession>
<dbReference type="STRING" id="649747.HMPREF0083_05911"/>
<feature type="non-terminal residue" evidence="1">
    <location>
        <position position="1"/>
    </location>
</feature>
<proteinExistence type="predicted"/>
<name>U1WRF3_ANEAE</name>
<dbReference type="HOGENOM" id="CLU_3261832_0_0_9"/>
<keyword evidence="2" id="KW-1185">Reference proteome</keyword>
<organism evidence="1 2">
    <name type="scientific">Aneurinibacillus aneurinilyticus ATCC 12856</name>
    <dbReference type="NCBI Taxonomy" id="649747"/>
    <lineage>
        <taxon>Bacteria</taxon>
        <taxon>Bacillati</taxon>
        <taxon>Bacillota</taxon>
        <taxon>Bacilli</taxon>
        <taxon>Bacillales</taxon>
        <taxon>Paenibacillaceae</taxon>
        <taxon>Aneurinibacillus group</taxon>
        <taxon>Aneurinibacillus</taxon>
    </lineage>
</organism>
<protein>
    <submittedName>
        <fullName evidence="1">Uncharacterized protein</fullName>
    </submittedName>
</protein>
<dbReference type="EMBL" id="AWSJ01000373">
    <property type="protein sequence ID" value="ERI04833.1"/>
    <property type="molecule type" value="Genomic_DNA"/>
</dbReference>
<evidence type="ECO:0000313" key="2">
    <source>
        <dbReference type="Proteomes" id="UP000016511"/>
    </source>
</evidence>
<dbReference type="AlphaFoldDB" id="U1WRF3"/>
<comment type="caution">
    <text evidence="1">The sequence shown here is derived from an EMBL/GenBank/DDBJ whole genome shotgun (WGS) entry which is preliminary data.</text>
</comment>